<keyword evidence="3" id="KW-0238">DNA-binding</keyword>
<gene>
    <name evidence="6" type="ORF">A7L45_12560</name>
</gene>
<dbReference type="SUPFAM" id="SSF48334">
    <property type="entry name" value="DNA repair protein MutS, domain III"/>
    <property type="match status" value="1"/>
</dbReference>
<dbReference type="GO" id="GO:0006298">
    <property type="term" value="P:mismatch repair"/>
    <property type="evidence" value="ECO:0007669"/>
    <property type="project" value="InterPro"/>
</dbReference>
<feature type="transmembrane region" description="Helical" evidence="4">
    <location>
        <begin position="7"/>
        <end position="28"/>
    </location>
</feature>
<evidence type="ECO:0000256" key="4">
    <source>
        <dbReference type="SAM" id="Phobius"/>
    </source>
</evidence>
<keyword evidence="4" id="KW-0812">Transmembrane</keyword>
<dbReference type="Pfam" id="PF00488">
    <property type="entry name" value="MutS_V"/>
    <property type="match status" value="1"/>
</dbReference>
<keyword evidence="1" id="KW-0547">Nucleotide-binding</keyword>
<evidence type="ECO:0000259" key="5">
    <source>
        <dbReference type="SMART" id="SM00534"/>
    </source>
</evidence>
<reference evidence="7" key="1">
    <citation type="journal article" date="2016" name="Front. Microbiol.">
        <title>Complete Genome Sequence of Clostridium estertheticum DSM 8809, a Microbe Identified in Spoiled Vacuum Packed Beef.</title>
        <authorList>
            <person name="Yu Z."/>
            <person name="Gunn L."/>
            <person name="Brennan E."/>
            <person name="Reid R."/>
            <person name="Wall P.G."/>
            <person name="Gaora O.P."/>
            <person name="Hurley D."/>
            <person name="Bolton D."/>
            <person name="Fanning S."/>
        </authorList>
    </citation>
    <scope>NUCLEOTIDE SEQUENCE [LARGE SCALE GENOMIC DNA]</scope>
    <source>
        <strain evidence="7">DSM 8809</strain>
    </source>
</reference>
<dbReference type="PANTHER" id="PTHR11361">
    <property type="entry name" value="DNA MISMATCH REPAIR PROTEIN MUTS FAMILY MEMBER"/>
    <property type="match status" value="1"/>
</dbReference>
<dbReference type="Gene3D" id="1.10.1420.10">
    <property type="match status" value="1"/>
</dbReference>
<evidence type="ECO:0000313" key="6">
    <source>
        <dbReference type="EMBL" id="APC40840.1"/>
    </source>
</evidence>
<sequence>MDKEKKFNKLFIASIVIAAIITYVSIVLGNNVNKIYFCVNIISLVLLMFGLAARNKAIFYKDLQKIKENYSNGNNRVRKFEDIKLLFDVIKYKEPEELYIDDQTYLDLNMDNVFEKVDRTLSSPGEQYLYYILRNPILKEEKLINRNKIITFFQDNKEIREKIQRKFLKLGRQNINTITCFLWDEISFKTFMKPLLYLLRILAYGSLISITFIGIGKAWIFILIIFAVNGYLSAKIKKDIGGDLASMGYLSKIIRLAEAIGSVEDKELKRYTLKLKEQSKKCKAITRKDAFIKIGRVEGVDMLYEYINIFFLSEARGFNKIIDEVKAHIEDIRSIYLILGEIDALISVASYRDGLLEYVEPKLTKGLKEIMVKDIKHPLIDTAVGNSLTLEKGVIITGSNMSGKSTFLRALGINALFSQTIFTCLATSYEGGYFNIISSMTVTDNVTSGKSYYLSEAEALFRIINGCNEEVTSLCLIDEIFRGTNPIERVNASAEILAYLSRHNSLVAVATHDLEIATMVGGLYECHYFTENVGEHGLEFDYQIRKGVSSTRNAIKVLEFIGYPQEIIYRTNERIIKQCTL</sequence>
<keyword evidence="7" id="KW-1185">Reference proteome</keyword>
<dbReference type="KEGG" id="ceu:A7L45_12560"/>
<organism evidence="6 7">
    <name type="scientific">Clostridium estertheticum subsp. estertheticum</name>
    <dbReference type="NCBI Taxonomy" id="1552"/>
    <lineage>
        <taxon>Bacteria</taxon>
        <taxon>Bacillati</taxon>
        <taxon>Bacillota</taxon>
        <taxon>Clostridia</taxon>
        <taxon>Eubacteriales</taxon>
        <taxon>Clostridiaceae</taxon>
        <taxon>Clostridium</taxon>
    </lineage>
</organism>
<dbReference type="GO" id="GO:0140664">
    <property type="term" value="F:ATP-dependent DNA damage sensor activity"/>
    <property type="evidence" value="ECO:0007669"/>
    <property type="project" value="InterPro"/>
</dbReference>
<dbReference type="AlphaFoldDB" id="A0A1J0GIR8"/>
<evidence type="ECO:0000256" key="3">
    <source>
        <dbReference type="ARBA" id="ARBA00023125"/>
    </source>
</evidence>
<dbReference type="OrthoDB" id="9802448at2"/>
<dbReference type="InterPro" id="IPR036187">
    <property type="entry name" value="DNA_mismatch_repair_MutS_sf"/>
</dbReference>
<dbReference type="SMART" id="SM00534">
    <property type="entry name" value="MUTSac"/>
    <property type="match status" value="1"/>
</dbReference>
<dbReference type="GO" id="GO:0005829">
    <property type="term" value="C:cytosol"/>
    <property type="evidence" value="ECO:0007669"/>
    <property type="project" value="TreeGrafter"/>
</dbReference>
<dbReference type="Gene3D" id="3.40.50.300">
    <property type="entry name" value="P-loop containing nucleotide triphosphate hydrolases"/>
    <property type="match status" value="1"/>
</dbReference>
<dbReference type="SUPFAM" id="SSF52540">
    <property type="entry name" value="P-loop containing nucleoside triphosphate hydrolases"/>
    <property type="match status" value="1"/>
</dbReference>
<keyword evidence="4" id="KW-1133">Transmembrane helix</keyword>
<dbReference type="InterPro" id="IPR027417">
    <property type="entry name" value="P-loop_NTPase"/>
</dbReference>
<dbReference type="InterPro" id="IPR045076">
    <property type="entry name" value="MutS"/>
</dbReference>
<dbReference type="Proteomes" id="UP000182569">
    <property type="component" value="Chromosome"/>
</dbReference>
<evidence type="ECO:0000313" key="7">
    <source>
        <dbReference type="Proteomes" id="UP000182569"/>
    </source>
</evidence>
<dbReference type="RefSeq" id="WP_071613132.1">
    <property type="nucleotide sequence ID" value="NZ_CP015756.1"/>
</dbReference>
<feature type="domain" description="DNA mismatch repair proteins mutS family" evidence="5">
    <location>
        <begin position="391"/>
        <end position="576"/>
    </location>
</feature>
<dbReference type="EMBL" id="CP015756">
    <property type="protein sequence ID" value="APC40840.1"/>
    <property type="molecule type" value="Genomic_DNA"/>
</dbReference>
<dbReference type="GO" id="GO:0030983">
    <property type="term" value="F:mismatched DNA binding"/>
    <property type="evidence" value="ECO:0007669"/>
    <property type="project" value="InterPro"/>
</dbReference>
<protein>
    <recommendedName>
        <fullName evidence="5">DNA mismatch repair proteins mutS family domain-containing protein</fullName>
    </recommendedName>
</protein>
<evidence type="ECO:0000256" key="2">
    <source>
        <dbReference type="ARBA" id="ARBA00022840"/>
    </source>
</evidence>
<name>A0A1J0GIR8_9CLOT</name>
<dbReference type="GO" id="GO:0005524">
    <property type="term" value="F:ATP binding"/>
    <property type="evidence" value="ECO:0007669"/>
    <property type="project" value="UniProtKB-KW"/>
</dbReference>
<dbReference type="PANTHER" id="PTHR11361:SF152">
    <property type="entry name" value="DNA MISMATCH REPAIR PROTEIN"/>
    <property type="match status" value="1"/>
</dbReference>
<dbReference type="InterPro" id="IPR000432">
    <property type="entry name" value="DNA_mismatch_repair_MutS_C"/>
</dbReference>
<accession>A0A1J0GIR8</accession>
<keyword evidence="4" id="KW-0472">Membrane</keyword>
<proteinExistence type="predicted"/>
<dbReference type="STRING" id="1552.A7L45_12560"/>
<keyword evidence="2" id="KW-0067">ATP-binding</keyword>
<feature type="transmembrane region" description="Helical" evidence="4">
    <location>
        <begin position="201"/>
        <end position="228"/>
    </location>
</feature>
<evidence type="ECO:0000256" key="1">
    <source>
        <dbReference type="ARBA" id="ARBA00022741"/>
    </source>
</evidence>
<feature type="transmembrane region" description="Helical" evidence="4">
    <location>
        <begin position="34"/>
        <end position="53"/>
    </location>
</feature>